<dbReference type="EMBL" id="JADCNL010000012">
    <property type="protein sequence ID" value="KAG0457127.1"/>
    <property type="molecule type" value="Genomic_DNA"/>
</dbReference>
<dbReference type="OrthoDB" id="432685at2759"/>
<gene>
    <name evidence="5" type="ORF">HPP92_021982</name>
    <name evidence="4" type="ORF">HPP92_022284</name>
</gene>
<dbReference type="Pfam" id="PF09791">
    <property type="entry name" value="Oxidored-like"/>
    <property type="match status" value="1"/>
</dbReference>
<feature type="chain" id="PRO_5033939697" description="Oxidoreductase-like domain-containing protein" evidence="2">
    <location>
        <begin position="29"/>
        <end position="159"/>
    </location>
</feature>
<evidence type="ECO:0000256" key="1">
    <source>
        <dbReference type="SAM" id="MobiDB-lite"/>
    </source>
</evidence>
<evidence type="ECO:0000259" key="3">
    <source>
        <dbReference type="Pfam" id="PF09791"/>
    </source>
</evidence>
<keyword evidence="6" id="KW-1185">Reference proteome</keyword>
<proteinExistence type="predicted"/>
<keyword evidence="2" id="KW-0732">Signal</keyword>
<accession>A0A835PSI6</accession>
<dbReference type="PANTHER" id="PTHR21193">
    <property type="entry name" value="OXIDOREDUCTASE-LIKE DOMAIN-CONTAINING PROTEIN 1"/>
    <property type="match status" value="1"/>
</dbReference>
<dbReference type="InterPro" id="IPR019180">
    <property type="entry name" value="Oxidoreductase-like_N"/>
</dbReference>
<feature type="signal peptide" evidence="2">
    <location>
        <begin position="1"/>
        <end position="28"/>
    </location>
</feature>
<evidence type="ECO:0000313" key="4">
    <source>
        <dbReference type="EMBL" id="KAG0457127.1"/>
    </source>
</evidence>
<evidence type="ECO:0000313" key="6">
    <source>
        <dbReference type="Proteomes" id="UP000636800"/>
    </source>
</evidence>
<dbReference type="Proteomes" id="UP000636800">
    <property type="component" value="Chromosome 12"/>
</dbReference>
<evidence type="ECO:0000256" key="2">
    <source>
        <dbReference type="SAM" id="SignalP"/>
    </source>
</evidence>
<organism evidence="5 7">
    <name type="scientific">Vanilla planifolia</name>
    <name type="common">Vanilla</name>
    <dbReference type="NCBI Taxonomy" id="51239"/>
    <lineage>
        <taxon>Eukaryota</taxon>
        <taxon>Viridiplantae</taxon>
        <taxon>Streptophyta</taxon>
        <taxon>Embryophyta</taxon>
        <taxon>Tracheophyta</taxon>
        <taxon>Spermatophyta</taxon>
        <taxon>Magnoliopsida</taxon>
        <taxon>Liliopsida</taxon>
        <taxon>Asparagales</taxon>
        <taxon>Orchidaceae</taxon>
        <taxon>Vanilloideae</taxon>
        <taxon>Vanilleae</taxon>
        <taxon>Vanilla</taxon>
    </lineage>
</organism>
<evidence type="ECO:0000313" key="7">
    <source>
        <dbReference type="Proteomes" id="UP000639772"/>
    </source>
</evidence>
<comment type="caution">
    <text evidence="5">The sequence shown here is derived from an EMBL/GenBank/DDBJ whole genome shotgun (WGS) entry which is preliminary data.</text>
</comment>
<dbReference type="EMBL" id="JADCNM010000012">
    <property type="protein sequence ID" value="KAG0458854.1"/>
    <property type="molecule type" value="Genomic_DNA"/>
</dbReference>
<dbReference type="PANTHER" id="PTHR21193:SF3">
    <property type="entry name" value="OXIDOREDUCTASE-LIKE DOMAIN-CONTAINING PROTEIN 1"/>
    <property type="match status" value="1"/>
</dbReference>
<dbReference type="InterPro" id="IPR039251">
    <property type="entry name" value="OXLD1"/>
</dbReference>
<reference evidence="6 7" key="1">
    <citation type="journal article" date="2020" name="Nat. Food">
        <title>A phased Vanilla planifolia genome enables genetic improvement of flavour and production.</title>
        <authorList>
            <person name="Hasing T."/>
            <person name="Tang H."/>
            <person name="Brym M."/>
            <person name="Khazi F."/>
            <person name="Huang T."/>
            <person name="Chambers A.H."/>
        </authorList>
    </citation>
    <scope>NUCLEOTIDE SEQUENCE [LARGE SCALE GENOMIC DNA]</scope>
    <source>
        <tissue evidence="5">Leaf</tissue>
    </source>
</reference>
<name>A0A835PSI6_VANPL</name>
<sequence length="159" mass="17811">MKNTFHLWLLYAALCLPACPPVRRPVAAEPDPAKGVSRYGFLVRTLPSPSRPHFPIFPPVHRPINRQRKPTFHDLIAIHAAACFPMESDENIGAGEARPTVDEKESSPSSDPCLPQPPEKPEPGDCCGNGCFPCVWDLYYEELEAYNKHLENYQKNLSS</sequence>
<dbReference type="Proteomes" id="UP000639772">
    <property type="component" value="Chromosome 12"/>
</dbReference>
<feature type="domain" description="Oxidoreductase-like" evidence="3">
    <location>
        <begin position="114"/>
        <end position="153"/>
    </location>
</feature>
<protein>
    <recommendedName>
        <fullName evidence="3">Oxidoreductase-like domain-containing protein</fullName>
    </recommendedName>
</protein>
<feature type="region of interest" description="Disordered" evidence="1">
    <location>
        <begin position="90"/>
        <end position="122"/>
    </location>
</feature>
<dbReference type="AlphaFoldDB" id="A0A835PSI6"/>
<evidence type="ECO:0000313" key="5">
    <source>
        <dbReference type="EMBL" id="KAG0458854.1"/>
    </source>
</evidence>